<evidence type="ECO:0008006" key="3">
    <source>
        <dbReference type="Google" id="ProtNLM"/>
    </source>
</evidence>
<dbReference type="AlphaFoldDB" id="A0A934KI47"/>
<reference evidence="1 2" key="1">
    <citation type="submission" date="2020-10" db="EMBL/GenBank/DDBJ databases">
        <title>Ca. Dormibacterota MAGs.</title>
        <authorList>
            <person name="Montgomery K."/>
        </authorList>
    </citation>
    <scope>NUCLEOTIDE SEQUENCE [LARGE SCALE GENOMIC DNA]</scope>
    <source>
        <strain evidence="1">SC8811_S16_3</strain>
    </source>
</reference>
<proteinExistence type="predicted"/>
<dbReference type="Proteomes" id="UP000620075">
    <property type="component" value="Unassembled WGS sequence"/>
</dbReference>
<comment type="caution">
    <text evidence="1">The sequence shown here is derived from an EMBL/GenBank/DDBJ whole genome shotgun (WGS) entry which is preliminary data.</text>
</comment>
<accession>A0A934KI47</accession>
<dbReference type="RefSeq" id="WP_338178561.1">
    <property type="nucleotide sequence ID" value="NZ_JAEKNQ010000031.1"/>
</dbReference>
<gene>
    <name evidence="1" type="ORF">JF888_07995</name>
</gene>
<sequence length="240" mass="24952">MKQILNSIPPQFRPALNLIANGLRTRESDIRANVARVRAENPGKSPEELARILIGQTRRRVSATGAVSGATAILPGLGTIVALGTVTGQGLWALEQEAELVMAIAMLFGHELADSDDRLVEALVIVGVAGGAVKLRDNVLVAGGRGLSVAAFRRFPAGFATRTGGHVLGRIIARVAGTRAVATAARVAPLAIGLVVGAGFDWVTVTALGRAAIRYYGPNGPVAQAALEPPYVQAPPRINH</sequence>
<evidence type="ECO:0000313" key="2">
    <source>
        <dbReference type="Proteomes" id="UP000620075"/>
    </source>
</evidence>
<protein>
    <recommendedName>
        <fullName evidence="3">EcsC family protein</fullName>
    </recommendedName>
</protein>
<name>A0A934KI47_9BACT</name>
<evidence type="ECO:0000313" key="1">
    <source>
        <dbReference type="EMBL" id="MBJ7603113.1"/>
    </source>
</evidence>
<dbReference type="EMBL" id="JAEKNQ010000031">
    <property type="protein sequence ID" value="MBJ7603113.1"/>
    <property type="molecule type" value="Genomic_DNA"/>
</dbReference>
<organism evidence="1 2">
    <name type="scientific">Candidatus Dormiibacter inghamiae</name>
    <dbReference type="NCBI Taxonomy" id="3127013"/>
    <lineage>
        <taxon>Bacteria</taxon>
        <taxon>Bacillati</taxon>
        <taxon>Candidatus Dormiibacterota</taxon>
        <taxon>Candidatus Dormibacteria</taxon>
        <taxon>Candidatus Dormibacterales</taxon>
        <taxon>Candidatus Dormibacteraceae</taxon>
        <taxon>Candidatus Dormiibacter</taxon>
    </lineage>
</organism>